<sequence>MGDYTIDNDGWKIPVNEKDSLSAPTSAYKIVETSLRLSIPPIFANDPKSGALEMLDSLVMRYVPALRAVLLTHINTQFKQPAGLIIDESPFSVTDVHFTALVWSPTIGQRMRGKVTLCSPDHISLLVHHTFNVTIPREYIDRQTFKYASDSATDSSGSGGGRWIHTSSTQVLAELNREVDFTVMERNTANGMLTLTGSILDKHLRGGVSVSKKRRQSEGRSDKEKQQEKGEKEGDKAPAKKHKIPIRTADSSDERTESSSDEEDSESSDDDEPASAPAPASQQPSSAAVEAKKIKHKK</sequence>
<keyword evidence="3" id="KW-0804">Transcription</keyword>
<evidence type="ECO:0000256" key="2">
    <source>
        <dbReference type="ARBA" id="ARBA00022478"/>
    </source>
</evidence>
<feature type="compositionally biased region" description="Acidic residues" evidence="5">
    <location>
        <begin position="259"/>
        <end position="273"/>
    </location>
</feature>
<evidence type="ECO:0000256" key="3">
    <source>
        <dbReference type="ARBA" id="ARBA00023163"/>
    </source>
</evidence>
<keyword evidence="4" id="KW-0539">Nucleus</keyword>
<evidence type="ECO:0000313" key="8">
    <source>
        <dbReference type="Proteomes" id="UP000310189"/>
    </source>
</evidence>
<feature type="compositionally biased region" description="Basic and acidic residues" evidence="5">
    <location>
        <begin position="216"/>
        <end position="238"/>
    </location>
</feature>
<dbReference type="InterPro" id="IPR036898">
    <property type="entry name" value="RNA_pol_Rpb7-like_N_sf"/>
</dbReference>
<dbReference type="Pfam" id="PF17875">
    <property type="entry name" value="RPA43_OB"/>
    <property type="match status" value="1"/>
</dbReference>
<keyword evidence="2" id="KW-0240">DNA-directed RNA polymerase</keyword>
<evidence type="ECO:0000313" key="7">
    <source>
        <dbReference type="EMBL" id="TIA88056.1"/>
    </source>
</evidence>
<dbReference type="PANTHER" id="PTHR12709:SF5">
    <property type="entry name" value="DNA-DIRECTED RNA POLYMERASE I SUBUNIT RPA43"/>
    <property type="match status" value="1"/>
</dbReference>
<comment type="caution">
    <text evidence="7">The sequence shown here is derived from an EMBL/GenBank/DDBJ whole genome shotgun (WGS) entry which is preliminary data.</text>
</comment>
<dbReference type="GO" id="GO:0005736">
    <property type="term" value="C:RNA polymerase I complex"/>
    <property type="evidence" value="ECO:0007669"/>
    <property type="project" value="TreeGrafter"/>
</dbReference>
<dbReference type="GO" id="GO:0006362">
    <property type="term" value="P:transcription elongation by RNA polymerase I"/>
    <property type="evidence" value="ECO:0007669"/>
    <property type="project" value="TreeGrafter"/>
</dbReference>
<organism evidence="7 8">
    <name type="scientific">Wallemia hederae</name>
    <dbReference type="NCBI Taxonomy" id="1540922"/>
    <lineage>
        <taxon>Eukaryota</taxon>
        <taxon>Fungi</taxon>
        <taxon>Dikarya</taxon>
        <taxon>Basidiomycota</taxon>
        <taxon>Wallemiomycotina</taxon>
        <taxon>Wallemiomycetes</taxon>
        <taxon>Wallemiales</taxon>
        <taxon>Wallemiaceae</taxon>
        <taxon>Wallemia</taxon>
    </lineage>
</organism>
<feature type="region of interest" description="Disordered" evidence="5">
    <location>
        <begin position="206"/>
        <end position="298"/>
    </location>
</feature>
<dbReference type="PANTHER" id="PTHR12709">
    <property type="entry name" value="DNA-DIRECTED RNA POLYMERASE II, III"/>
    <property type="match status" value="1"/>
</dbReference>
<dbReference type="Proteomes" id="UP000310189">
    <property type="component" value="Unassembled WGS sequence"/>
</dbReference>
<protein>
    <recommendedName>
        <fullName evidence="6">RPA43 OB domain-containing protein</fullName>
    </recommendedName>
</protein>
<comment type="subcellular location">
    <subcellularLocation>
        <location evidence="1">Nucleus</location>
    </subcellularLocation>
</comment>
<keyword evidence="8" id="KW-1185">Reference proteome</keyword>
<dbReference type="InterPro" id="IPR045113">
    <property type="entry name" value="Rpb7-like"/>
</dbReference>
<feature type="domain" description="RPA43 OB" evidence="6">
    <location>
        <begin position="105"/>
        <end position="200"/>
    </location>
</feature>
<dbReference type="Gene3D" id="3.30.1490.120">
    <property type="entry name" value="RNA polymerase Rpb7-like, N-terminal domain"/>
    <property type="match status" value="1"/>
</dbReference>
<dbReference type="InterPro" id="IPR041178">
    <property type="entry name" value="RPA43_OB"/>
</dbReference>
<feature type="compositionally biased region" description="Low complexity" evidence="5">
    <location>
        <begin position="274"/>
        <end position="289"/>
    </location>
</feature>
<dbReference type="EMBL" id="SPNW01000043">
    <property type="protein sequence ID" value="TIA88056.1"/>
    <property type="molecule type" value="Genomic_DNA"/>
</dbReference>
<dbReference type="AlphaFoldDB" id="A0A4T0FMP4"/>
<reference evidence="7 8" key="1">
    <citation type="submission" date="2019-03" db="EMBL/GenBank/DDBJ databases">
        <title>Sequencing 23 genomes of Wallemia ichthyophaga.</title>
        <authorList>
            <person name="Gostincar C."/>
        </authorList>
    </citation>
    <scope>NUCLEOTIDE SEQUENCE [LARGE SCALE GENOMIC DNA]</scope>
    <source>
        <strain evidence="7 8">EXF-5753</strain>
    </source>
</reference>
<dbReference type="OrthoDB" id="10250504at2759"/>
<dbReference type="GO" id="GO:0006352">
    <property type="term" value="P:DNA-templated transcription initiation"/>
    <property type="evidence" value="ECO:0007669"/>
    <property type="project" value="InterPro"/>
</dbReference>
<evidence type="ECO:0000256" key="4">
    <source>
        <dbReference type="ARBA" id="ARBA00023242"/>
    </source>
</evidence>
<evidence type="ECO:0000259" key="6">
    <source>
        <dbReference type="Pfam" id="PF17875"/>
    </source>
</evidence>
<accession>A0A4T0FMP4</accession>
<proteinExistence type="predicted"/>
<dbReference type="Gene3D" id="2.40.50.1060">
    <property type="match status" value="1"/>
</dbReference>
<evidence type="ECO:0000256" key="5">
    <source>
        <dbReference type="SAM" id="MobiDB-lite"/>
    </source>
</evidence>
<name>A0A4T0FMP4_9BASI</name>
<gene>
    <name evidence="7" type="ORF">E3P99_02810</name>
</gene>
<evidence type="ECO:0000256" key="1">
    <source>
        <dbReference type="ARBA" id="ARBA00004123"/>
    </source>
</evidence>